<evidence type="ECO:0000256" key="2">
    <source>
        <dbReference type="ARBA" id="ARBA00022475"/>
    </source>
</evidence>
<feature type="transmembrane region" description="Helical" evidence="6">
    <location>
        <begin position="187"/>
        <end position="205"/>
    </location>
</feature>
<dbReference type="Proteomes" id="UP001574673">
    <property type="component" value="Unassembled WGS sequence"/>
</dbReference>
<keyword evidence="5 6" id="KW-0472">Membrane</keyword>
<protein>
    <submittedName>
        <fullName evidence="7">Formate hydrogenlyase</fullName>
    </submittedName>
</protein>
<feature type="transmembrane region" description="Helical" evidence="6">
    <location>
        <begin position="100"/>
        <end position="121"/>
    </location>
</feature>
<proteinExistence type="predicted"/>
<evidence type="ECO:0000256" key="3">
    <source>
        <dbReference type="ARBA" id="ARBA00022692"/>
    </source>
</evidence>
<sequence length="228" mass="25451">MMLPSLLIQEALPLINLCAAILLLLGFAMLSQRRILTLINLFMMQGFVLFCSTLIVAVATHQRHLYWSAALTLLLKVLALPWILHRLIRRLSVKWDVETLLNIPTTMLVGILLVIVSFNVAQPISQLSGTIMRSTVGIALACVLLSFLMMITRSKAVPQVIAFLAMENGLFFAATSTTYGMPMVVELGIALDVMVGMVILAIFFFQIREQFDSLDISRMEQTQKAHEK</sequence>
<feature type="transmembrane region" description="Helical" evidence="6">
    <location>
        <begin position="160"/>
        <end position="181"/>
    </location>
</feature>
<evidence type="ECO:0000256" key="4">
    <source>
        <dbReference type="ARBA" id="ARBA00022989"/>
    </source>
</evidence>
<keyword evidence="8" id="KW-1185">Reference proteome</keyword>
<dbReference type="RefSeq" id="WP_418891780.1">
    <property type="nucleotide sequence ID" value="NZ_JBEUWX010000002.1"/>
</dbReference>
<comment type="subcellular location">
    <subcellularLocation>
        <location evidence="1">Cell membrane</location>
        <topology evidence="1">Multi-pass membrane protein</topology>
    </subcellularLocation>
</comment>
<dbReference type="EMBL" id="JBEUWX010000002">
    <property type="protein sequence ID" value="MFA9950743.1"/>
    <property type="molecule type" value="Genomic_DNA"/>
</dbReference>
<feature type="transmembrane region" description="Helical" evidence="6">
    <location>
        <begin position="127"/>
        <end position="148"/>
    </location>
</feature>
<evidence type="ECO:0000313" key="8">
    <source>
        <dbReference type="Proteomes" id="UP001574673"/>
    </source>
</evidence>
<name>A0ABV4UH15_9RHOO</name>
<feature type="transmembrane region" description="Helical" evidence="6">
    <location>
        <begin position="12"/>
        <end position="31"/>
    </location>
</feature>
<keyword evidence="2" id="KW-1003">Cell membrane</keyword>
<dbReference type="InterPro" id="IPR038730">
    <property type="entry name" value="HyfE-like"/>
</dbReference>
<accession>A0ABV4UH15</accession>
<keyword evidence="4 6" id="KW-1133">Transmembrane helix</keyword>
<dbReference type="PANTHER" id="PTHR38601">
    <property type="entry name" value="HYDROGENASE-4 COMPONENT E"/>
    <property type="match status" value="1"/>
</dbReference>
<organism evidence="7 8">
    <name type="scientific">Dentiradicibacter hellwigii</name>
    <dbReference type="NCBI Taxonomy" id="3149053"/>
    <lineage>
        <taxon>Bacteria</taxon>
        <taxon>Pseudomonadati</taxon>
        <taxon>Pseudomonadota</taxon>
        <taxon>Betaproteobacteria</taxon>
        <taxon>Rhodocyclales</taxon>
        <taxon>Rhodocyclaceae</taxon>
        <taxon>Dentiradicibacter</taxon>
    </lineage>
</organism>
<dbReference type="PANTHER" id="PTHR38601:SF1">
    <property type="entry name" value="HYDROGENASE-4 COMPONENT E"/>
    <property type="match status" value="1"/>
</dbReference>
<keyword evidence="3 6" id="KW-0812">Transmembrane</keyword>
<reference evidence="8" key="1">
    <citation type="submission" date="2024-06" db="EMBL/GenBank/DDBJ databases">
        <title>Radixoralia hellwigii gen. nov., sp nov., isolated from a root canal in the human oral cavity.</title>
        <authorList>
            <person name="Bartsch S."/>
            <person name="Wittmer A."/>
            <person name="Schulz A.-K."/>
            <person name="Neumann-Schaal M."/>
            <person name="Wolf J."/>
            <person name="Gronow S."/>
            <person name="Tennert C."/>
            <person name="Haecker G."/>
            <person name="Cieplik F."/>
            <person name="Al-Ahmad A."/>
        </authorList>
    </citation>
    <scope>NUCLEOTIDE SEQUENCE [LARGE SCALE GENOMIC DNA]</scope>
    <source>
        <strain evidence="8">Wk13</strain>
    </source>
</reference>
<feature type="transmembrane region" description="Helical" evidence="6">
    <location>
        <begin position="65"/>
        <end position="88"/>
    </location>
</feature>
<evidence type="ECO:0000256" key="1">
    <source>
        <dbReference type="ARBA" id="ARBA00004651"/>
    </source>
</evidence>
<comment type="caution">
    <text evidence="7">The sequence shown here is derived from an EMBL/GenBank/DDBJ whole genome shotgun (WGS) entry which is preliminary data.</text>
</comment>
<evidence type="ECO:0000256" key="6">
    <source>
        <dbReference type="SAM" id="Phobius"/>
    </source>
</evidence>
<gene>
    <name evidence="7" type="ORF">ABCS64_10505</name>
</gene>
<evidence type="ECO:0000256" key="5">
    <source>
        <dbReference type="ARBA" id="ARBA00023136"/>
    </source>
</evidence>
<feature type="transmembrane region" description="Helical" evidence="6">
    <location>
        <begin position="38"/>
        <end position="59"/>
    </location>
</feature>
<evidence type="ECO:0000313" key="7">
    <source>
        <dbReference type="EMBL" id="MFA9950743.1"/>
    </source>
</evidence>